<reference evidence="1" key="1">
    <citation type="submission" date="2020-05" db="EMBL/GenBank/DDBJ databases">
        <authorList>
            <person name="Chiriac C."/>
            <person name="Salcher M."/>
            <person name="Ghai R."/>
            <person name="Kavagutti S V."/>
        </authorList>
    </citation>
    <scope>NUCLEOTIDE SEQUENCE</scope>
</reference>
<organism evidence="1">
    <name type="scientific">freshwater metagenome</name>
    <dbReference type="NCBI Taxonomy" id="449393"/>
    <lineage>
        <taxon>unclassified sequences</taxon>
        <taxon>metagenomes</taxon>
        <taxon>ecological metagenomes</taxon>
    </lineage>
</organism>
<proteinExistence type="predicted"/>
<name>A0A6J7HNR6_9ZZZZ</name>
<sequence length="68" mass="7584">MQALVQGIVDEVNAGLNPVEQIKTFRLLPKLLEHEDGELTATQKVRRSALAERYSPLVESMYSKGARS</sequence>
<evidence type="ECO:0000313" key="1">
    <source>
        <dbReference type="EMBL" id="CAB4921092.1"/>
    </source>
</evidence>
<dbReference type="SUPFAM" id="SSF56801">
    <property type="entry name" value="Acetyl-CoA synthetase-like"/>
    <property type="match status" value="1"/>
</dbReference>
<dbReference type="EMBL" id="CAFBMQ010000225">
    <property type="protein sequence ID" value="CAB4921092.1"/>
    <property type="molecule type" value="Genomic_DNA"/>
</dbReference>
<gene>
    <name evidence="1" type="ORF">UFOPK3609_01391</name>
</gene>
<accession>A0A6J7HNR6</accession>
<protein>
    <submittedName>
        <fullName evidence="1">Unannotated protein</fullName>
    </submittedName>
</protein>
<dbReference type="AlphaFoldDB" id="A0A6J7HNR6"/>